<organism evidence="1">
    <name type="scientific">freshwater metagenome</name>
    <dbReference type="NCBI Taxonomy" id="449393"/>
    <lineage>
        <taxon>unclassified sequences</taxon>
        <taxon>metagenomes</taxon>
        <taxon>ecological metagenomes</taxon>
    </lineage>
</organism>
<sequence>MRPDDLLGPVRVLEGSRAEVDAGASGRERCGERNVIADAAGELDLHVPADICHHVSQERGIAPAPERRIEVDEVNPFGPLIDPRPCGVDRRPVLGLAPCLALNEADCLAGSYVDGGEEDKALGGGHSRNPISRPTWHVSARPLMERGQPGLEERQPGIAGLLRMELGGHERPVLHRRNEVAPVVGP</sequence>
<accession>A0A6J7LIX7</accession>
<name>A0A6J7LIX7_9ZZZZ</name>
<dbReference type="EMBL" id="CAFBNE010000127">
    <property type="protein sequence ID" value="CAB4966663.1"/>
    <property type="molecule type" value="Genomic_DNA"/>
</dbReference>
<proteinExistence type="predicted"/>
<evidence type="ECO:0000313" key="1">
    <source>
        <dbReference type="EMBL" id="CAB4966663.1"/>
    </source>
</evidence>
<protein>
    <submittedName>
        <fullName evidence="1">Unannotated protein</fullName>
    </submittedName>
</protein>
<reference evidence="1" key="1">
    <citation type="submission" date="2020-05" db="EMBL/GenBank/DDBJ databases">
        <authorList>
            <person name="Chiriac C."/>
            <person name="Salcher M."/>
            <person name="Ghai R."/>
            <person name="Kavagutti S V."/>
        </authorList>
    </citation>
    <scope>NUCLEOTIDE SEQUENCE</scope>
</reference>
<dbReference type="AlphaFoldDB" id="A0A6J7LIX7"/>
<gene>
    <name evidence="1" type="ORF">UFOPK3772_02836</name>
</gene>